<reference evidence="2" key="1">
    <citation type="journal article" date="2020" name="New Phytol.">
        <title>Comparative genomics reveals dynamic genome evolution in host specialist ectomycorrhizal fungi.</title>
        <authorList>
            <person name="Lofgren L.A."/>
            <person name="Nguyen N.H."/>
            <person name="Vilgalys R."/>
            <person name="Ruytinx J."/>
            <person name="Liao H.L."/>
            <person name="Branco S."/>
            <person name="Kuo A."/>
            <person name="LaButti K."/>
            <person name="Lipzen A."/>
            <person name="Andreopoulos W."/>
            <person name="Pangilinan J."/>
            <person name="Riley R."/>
            <person name="Hundley H."/>
            <person name="Na H."/>
            <person name="Barry K."/>
            <person name="Grigoriev I.V."/>
            <person name="Stajich J.E."/>
            <person name="Kennedy P.G."/>
        </authorList>
    </citation>
    <scope>NUCLEOTIDE SEQUENCE</scope>
    <source>
        <strain evidence="2">FC203</strain>
    </source>
</reference>
<dbReference type="Gene3D" id="3.40.50.300">
    <property type="entry name" value="P-loop containing nucleotide triphosphate hydrolases"/>
    <property type="match status" value="1"/>
</dbReference>
<evidence type="ECO:0000313" key="3">
    <source>
        <dbReference type="Proteomes" id="UP001195769"/>
    </source>
</evidence>
<protein>
    <submittedName>
        <fullName evidence="2">Uncharacterized protein</fullName>
    </submittedName>
</protein>
<keyword evidence="3" id="KW-1185">Reference proteome</keyword>
<organism evidence="2 3">
    <name type="scientific">Suillus fuscotomentosus</name>
    <dbReference type="NCBI Taxonomy" id="1912939"/>
    <lineage>
        <taxon>Eukaryota</taxon>
        <taxon>Fungi</taxon>
        <taxon>Dikarya</taxon>
        <taxon>Basidiomycota</taxon>
        <taxon>Agaricomycotina</taxon>
        <taxon>Agaricomycetes</taxon>
        <taxon>Agaricomycetidae</taxon>
        <taxon>Boletales</taxon>
        <taxon>Suillineae</taxon>
        <taxon>Suillaceae</taxon>
        <taxon>Suillus</taxon>
    </lineage>
</organism>
<gene>
    <name evidence="2" type="ORF">F5891DRAFT_1201395</name>
</gene>
<accession>A0AAD4DNB7</accession>
<dbReference type="RefSeq" id="XP_041216506.1">
    <property type="nucleotide sequence ID" value="XM_041368880.1"/>
</dbReference>
<dbReference type="EMBL" id="JABBWK010000296">
    <property type="protein sequence ID" value="KAG1885920.1"/>
    <property type="molecule type" value="Genomic_DNA"/>
</dbReference>
<dbReference type="AlphaFoldDB" id="A0AAD4DNB7"/>
<feature type="region of interest" description="Disordered" evidence="1">
    <location>
        <begin position="147"/>
        <end position="170"/>
    </location>
</feature>
<sequence>MLTHSTEQDIKFSGVTNPRKSILVPVPHMTNSGSILPPSHWFLTTPYTFYTPLLVGLTLHSLQSSRLIGLHDPLCLMQSFNHPNLYYAAVQPKPSMKKKAVQAIAGFIKSQHATHTGIVHGFLKLECEELAEQLRNDYGLSAKHYRTSMGPQEHSTTQDPSSTSTPGSRGGNILESSSKIFFMCPPPLGTYLVPPAFTTFLPVLRLHNMANTYSPGPHIPYHANAFETPHAGSSQFAPAPAPSFFMNVNI</sequence>
<dbReference type="Proteomes" id="UP001195769">
    <property type="component" value="Unassembled WGS sequence"/>
</dbReference>
<name>A0AAD4DNB7_9AGAM</name>
<comment type="caution">
    <text evidence="2">The sequence shown here is derived from an EMBL/GenBank/DDBJ whole genome shotgun (WGS) entry which is preliminary data.</text>
</comment>
<evidence type="ECO:0000256" key="1">
    <source>
        <dbReference type="SAM" id="MobiDB-lite"/>
    </source>
</evidence>
<dbReference type="InterPro" id="IPR027417">
    <property type="entry name" value="P-loop_NTPase"/>
</dbReference>
<evidence type="ECO:0000313" key="2">
    <source>
        <dbReference type="EMBL" id="KAG1885920.1"/>
    </source>
</evidence>
<proteinExistence type="predicted"/>
<dbReference type="GeneID" id="64663178"/>
<feature type="compositionally biased region" description="Low complexity" evidence="1">
    <location>
        <begin position="155"/>
        <end position="167"/>
    </location>
</feature>